<dbReference type="GO" id="GO:0052621">
    <property type="term" value="F:diguanylate cyclase activity"/>
    <property type="evidence" value="ECO:0007669"/>
    <property type="project" value="TreeGrafter"/>
</dbReference>
<evidence type="ECO:0000259" key="2">
    <source>
        <dbReference type="PROSITE" id="PS50887"/>
    </source>
</evidence>
<dbReference type="InterPro" id="IPR050469">
    <property type="entry name" value="Diguanylate_Cyclase"/>
</dbReference>
<feature type="domain" description="GGDEF" evidence="2">
    <location>
        <begin position="537"/>
        <end position="657"/>
    </location>
</feature>
<feature type="transmembrane region" description="Helical" evidence="1">
    <location>
        <begin position="92"/>
        <end position="109"/>
    </location>
</feature>
<dbReference type="PANTHER" id="PTHR45138:SF9">
    <property type="entry name" value="DIGUANYLATE CYCLASE DGCM-RELATED"/>
    <property type="match status" value="1"/>
</dbReference>
<dbReference type="Gene3D" id="3.30.70.270">
    <property type="match status" value="2"/>
</dbReference>
<evidence type="ECO:0000313" key="4">
    <source>
        <dbReference type="Proteomes" id="UP000249341"/>
    </source>
</evidence>
<feature type="transmembrane region" description="Helical" evidence="1">
    <location>
        <begin position="12"/>
        <end position="31"/>
    </location>
</feature>
<feature type="transmembrane region" description="Helical" evidence="1">
    <location>
        <begin position="69"/>
        <end position="86"/>
    </location>
</feature>
<feature type="transmembrane region" description="Helical" evidence="1">
    <location>
        <begin position="146"/>
        <end position="166"/>
    </location>
</feature>
<dbReference type="AlphaFoldDB" id="A0A327Z0Y7"/>
<feature type="transmembrane region" description="Helical" evidence="1">
    <location>
        <begin position="354"/>
        <end position="372"/>
    </location>
</feature>
<evidence type="ECO:0000313" key="3">
    <source>
        <dbReference type="EMBL" id="RAK28076.1"/>
    </source>
</evidence>
<keyword evidence="1" id="KW-0472">Membrane</keyword>
<keyword evidence="4" id="KW-1185">Reference proteome</keyword>
<dbReference type="PROSITE" id="PS50887">
    <property type="entry name" value="GGDEF"/>
    <property type="match status" value="2"/>
</dbReference>
<feature type="transmembrane region" description="Helical" evidence="1">
    <location>
        <begin position="116"/>
        <end position="134"/>
    </location>
</feature>
<feature type="transmembrane region" description="Helical" evidence="1">
    <location>
        <begin position="37"/>
        <end position="57"/>
    </location>
</feature>
<feature type="domain" description="GGDEF" evidence="2">
    <location>
        <begin position="200"/>
        <end position="323"/>
    </location>
</feature>
<feature type="transmembrane region" description="Helical" evidence="1">
    <location>
        <begin position="456"/>
        <end position="475"/>
    </location>
</feature>
<proteinExistence type="predicted"/>
<dbReference type="InterPro" id="IPR043128">
    <property type="entry name" value="Rev_trsase/Diguanyl_cyclase"/>
</dbReference>
<feature type="transmembrane region" description="Helical" evidence="1">
    <location>
        <begin position="411"/>
        <end position="429"/>
    </location>
</feature>
<dbReference type="EMBL" id="QLMJ01000021">
    <property type="protein sequence ID" value="RAK28076.1"/>
    <property type="molecule type" value="Genomic_DNA"/>
</dbReference>
<dbReference type="Proteomes" id="UP000249341">
    <property type="component" value="Unassembled WGS sequence"/>
</dbReference>
<comment type="caution">
    <text evidence="3">The sequence shown here is derived from an EMBL/GenBank/DDBJ whole genome shotgun (WGS) entry which is preliminary data.</text>
</comment>
<protein>
    <submittedName>
        <fullName evidence="3">Diguanylate cyclase (GGDEF)-like protein</fullName>
    </submittedName>
</protein>
<accession>A0A327Z0Y7</accession>
<organism evidence="3 4">
    <name type="scientific">Actinoplanes lutulentus</name>
    <dbReference type="NCBI Taxonomy" id="1287878"/>
    <lineage>
        <taxon>Bacteria</taxon>
        <taxon>Bacillati</taxon>
        <taxon>Actinomycetota</taxon>
        <taxon>Actinomycetes</taxon>
        <taxon>Micromonosporales</taxon>
        <taxon>Micromonosporaceae</taxon>
        <taxon>Actinoplanes</taxon>
    </lineage>
</organism>
<dbReference type="PANTHER" id="PTHR45138">
    <property type="entry name" value="REGULATORY COMPONENTS OF SENSORY TRANSDUCTION SYSTEM"/>
    <property type="match status" value="1"/>
</dbReference>
<dbReference type="InterPro" id="IPR029787">
    <property type="entry name" value="Nucleotide_cyclase"/>
</dbReference>
<evidence type="ECO:0000256" key="1">
    <source>
        <dbReference type="SAM" id="Phobius"/>
    </source>
</evidence>
<dbReference type="SUPFAM" id="SSF55073">
    <property type="entry name" value="Nucleotide cyclase"/>
    <property type="match status" value="2"/>
</dbReference>
<feature type="transmembrane region" description="Helical" evidence="1">
    <location>
        <begin position="378"/>
        <end position="399"/>
    </location>
</feature>
<keyword evidence="1" id="KW-0812">Transmembrane</keyword>
<dbReference type="SMART" id="SM00267">
    <property type="entry name" value="GGDEF"/>
    <property type="match status" value="2"/>
</dbReference>
<dbReference type="Pfam" id="PF00990">
    <property type="entry name" value="GGDEF"/>
    <property type="match status" value="2"/>
</dbReference>
<dbReference type="CDD" id="cd01949">
    <property type="entry name" value="GGDEF"/>
    <property type="match status" value="2"/>
</dbReference>
<name>A0A327Z0Y7_9ACTN</name>
<sequence length="657" mass="69301">MNQWRRRAIRVAAAYGFIPALLCGAYLAGTWDGPNRAPMLVVVLVMMLFATGGWLAANRLSESRIWWRVPLLTGALINLAGDTALGLLDGGAAGPLGTLLPASAVFLAITVPPRAFLGFSVLSVLAYGILVFFGDPPPPGYAMVHLLAYGAAAVLCLRHSTILASLRRRLSHASRTDPLTGCLNRRGFDERVAAELAKGRTTTLVLLDLDHFKSVNDTYGHQAGDDLLAWAGHELLAEVRATDAVGRLGGDEFAILLPGTDAAEAAEIVTRVRARLAGATPSSLGFATFPADADDADSLSIAADSKLYADKSAHVRQAATEQQVEFARTHMSENGPAATVAKGERRRHSIADPGWMAMAQTLIALVYVGFFTEHHDHRAVMAAICVWGFAAGLAVVASADWLSRARAARPLMLAFATSSFLSCAAIAALDGGVDGPLGVGMLLSIPLLVFGMRTSVAVPVAVLAAGLYTLVATTVGDPNPWYVALNLFGTAATSFACAVQGRAAARQRRMLTRLARVDVLTGVLNRRGFAERFTADPGTGLLVVDLDKFKQLNDAHGHAAGDDLLRWVAQTLRTSVRPDDLVGRLGGDEFVLLVSGNADTVATELRDALAERTGASIGVAIAGRDGDGFDSLYAVADARLYQQKLTRPASYSAAAGL</sequence>
<reference evidence="3 4" key="1">
    <citation type="submission" date="2018-06" db="EMBL/GenBank/DDBJ databases">
        <title>Genomic Encyclopedia of Type Strains, Phase III (KMG-III): the genomes of soil and plant-associated and newly described type strains.</title>
        <authorList>
            <person name="Whitman W."/>
        </authorList>
    </citation>
    <scope>NUCLEOTIDE SEQUENCE [LARGE SCALE GENOMIC DNA]</scope>
    <source>
        <strain evidence="3 4">CGMCC 4.7090</strain>
    </source>
</reference>
<dbReference type="NCBIfam" id="TIGR00254">
    <property type="entry name" value="GGDEF"/>
    <property type="match status" value="2"/>
</dbReference>
<dbReference type="RefSeq" id="WP_181558157.1">
    <property type="nucleotide sequence ID" value="NZ_JACHWI010000008.1"/>
</dbReference>
<dbReference type="InterPro" id="IPR000160">
    <property type="entry name" value="GGDEF_dom"/>
</dbReference>
<gene>
    <name evidence="3" type="ORF">B0I29_121172</name>
</gene>
<feature type="transmembrane region" description="Helical" evidence="1">
    <location>
        <begin position="481"/>
        <end position="499"/>
    </location>
</feature>
<keyword evidence="1" id="KW-1133">Transmembrane helix</keyword>